<reference evidence="2 3" key="1">
    <citation type="submission" date="2016-10" db="EMBL/GenBank/DDBJ databases">
        <authorList>
            <person name="Varghese N."/>
            <person name="Submissions S."/>
        </authorList>
    </citation>
    <scope>NUCLEOTIDE SEQUENCE [LARGE SCALE GENOMIC DNA]</scope>
    <source>
        <strain evidence="2 3">DSM 25353</strain>
    </source>
</reference>
<dbReference type="InterPro" id="IPR025048">
    <property type="entry name" value="DUF3987"/>
</dbReference>
<organism evidence="2 3">
    <name type="scientific">Hydrobacter penzbergensis</name>
    <dbReference type="NCBI Taxonomy" id="1235997"/>
    <lineage>
        <taxon>Bacteria</taxon>
        <taxon>Pseudomonadati</taxon>
        <taxon>Bacteroidota</taxon>
        <taxon>Chitinophagia</taxon>
        <taxon>Chitinophagales</taxon>
        <taxon>Chitinophagaceae</taxon>
        <taxon>Hydrobacter</taxon>
    </lineage>
</organism>
<feature type="domain" description="BT4734-like N-terminal" evidence="1">
    <location>
        <begin position="54"/>
        <end position="173"/>
    </location>
</feature>
<dbReference type="Pfam" id="PF08800">
    <property type="entry name" value="BT4734-like_N"/>
    <property type="match status" value="1"/>
</dbReference>
<evidence type="ECO:0000259" key="1">
    <source>
        <dbReference type="Pfam" id="PF08800"/>
    </source>
</evidence>
<gene>
    <name evidence="2" type="ORF">SAMN05444410_102245</name>
</gene>
<dbReference type="InterPro" id="IPR014907">
    <property type="entry name" value="BT4734-like_N"/>
</dbReference>
<dbReference type="AlphaFoldDB" id="A0A8X8IDV6"/>
<evidence type="ECO:0000313" key="3">
    <source>
        <dbReference type="Proteomes" id="UP000198711"/>
    </source>
</evidence>
<comment type="caution">
    <text evidence="2">The sequence shown here is derived from an EMBL/GenBank/DDBJ whole genome shotgun (WGS) entry which is preliminary data.</text>
</comment>
<proteinExistence type="predicted"/>
<dbReference type="Pfam" id="PF13148">
    <property type="entry name" value="DUF3987"/>
    <property type="match status" value="1"/>
</dbReference>
<dbReference type="Proteomes" id="UP000198711">
    <property type="component" value="Unassembled WGS sequence"/>
</dbReference>
<protein>
    <recommendedName>
        <fullName evidence="1">BT4734-like N-terminal domain-containing protein</fullName>
    </recommendedName>
</protein>
<evidence type="ECO:0000313" key="2">
    <source>
        <dbReference type="EMBL" id="SDW41472.1"/>
    </source>
</evidence>
<name>A0A8X8IDV6_9BACT</name>
<dbReference type="EMBL" id="FNNO01000002">
    <property type="protein sequence ID" value="SDW41472.1"/>
    <property type="molecule type" value="Genomic_DNA"/>
</dbReference>
<keyword evidence="3" id="KW-1185">Reference proteome</keyword>
<sequence>MQQTISKFRNMSVPTGVMSLQQVYDLIVGDDLMEQTNQLRTLLREGKKAEFDEQKKKLPAVTFSGEFEGGRKTENLVRYTQHVCLDFDKIPTPEELGRAKTIIKDEVMTKLVFVSPSGKGLKVVVEVEASVENHKDVYTQVAKHYADKIGFPADYTSDVPRLTFLCWDKDAFFNELYEVFAYQPVEKKQEARKPVERKEEPIDCQVREIFDYAVKYTEKVIKFEENSRNNFVFTLANNCNKWGLCKNFVIELCIDRYTEDGFDDAEIERIINNAYKKGELYNSWKRPVILQPEVLISKETLPIVNEITEDTTPFFNDDVYDNLPGLIRDVTDVFTVKREKDMFLLSYVTIISGYLHSITGWYIDDLLYANIYSLLIAPAASGKRMMSKAMDIFSWVDANKKTNYAPLISINGTFKSIINQLNNSGGTGVLYDEEVEALSKFLKYDKNGISFLLKQGYDNRVLRNGRVASSLEIVQTPKFSFLTAGNPHQLPNVVPVVSDGAFSRNLFYTYNEVTPFYDVRPGGWKNFVEQKEEYTEQLSTLIDFTLSHPFDFTFTDDQFDRIKTNGLELQQQYNVAKEQHMDQVIKRNGRAIFKIAMLLSAFRKWSERNSDDKYICHDTDFNTAFSMIETLTVHAYFAGQILKGEGKTAVSSVIDRKTKMLDAVPDCFTKEQAEQALKDLGYKVHGRTVYNYLQSIEKDHIVTHDAHNKYCKKSV</sequence>
<accession>A0A8X8IDV6</accession>